<reference evidence="1" key="1">
    <citation type="submission" date="2018-02" db="EMBL/GenBank/DDBJ databases">
        <title>Rhizophora mucronata_Transcriptome.</title>
        <authorList>
            <person name="Meera S.P."/>
            <person name="Sreeshan A."/>
            <person name="Augustine A."/>
        </authorList>
    </citation>
    <scope>NUCLEOTIDE SEQUENCE</scope>
    <source>
        <tissue evidence="1">Leaf</tissue>
    </source>
</reference>
<protein>
    <submittedName>
        <fullName evidence="1">Uncharacterized protein</fullName>
    </submittedName>
</protein>
<proteinExistence type="predicted"/>
<organism evidence="1">
    <name type="scientific">Rhizophora mucronata</name>
    <name type="common">Asiatic mangrove</name>
    <dbReference type="NCBI Taxonomy" id="61149"/>
    <lineage>
        <taxon>Eukaryota</taxon>
        <taxon>Viridiplantae</taxon>
        <taxon>Streptophyta</taxon>
        <taxon>Embryophyta</taxon>
        <taxon>Tracheophyta</taxon>
        <taxon>Spermatophyta</taxon>
        <taxon>Magnoliopsida</taxon>
        <taxon>eudicotyledons</taxon>
        <taxon>Gunneridae</taxon>
        <taxon>Pentapetalae</taxon>
        <taxon>rosids</taxon>
        <taxon>fabids</taxon>
        <taxon>Malpighiales</taxon>
        <taxon>Rhizophoraceae</taxon>
        <taxon>Rhizophora</taxon>
    </lineage>
</organism>
<dbReference type="AlphaFoldDB" id="A0A2P2R4R6"/>
<dbReference type="EMBL" id="GGEC01093707">
    <property type="protein sequence ID" value="MBX74191.1"/>
    <property type="molecule type" value="Transcribed_RNA"/>
</dbReference>
<accession>A0A2P2R4R6</accession>
<name>A0A2P2R4R6_RHIMU</name>
<sequence>MNGLRHVHLWTHRYINYFLNKKIT</sequence>
<evidence type="ECO:0000313" key="1">
    <source>
        <dbReference type="EMBL" id="MBX74191.1"/>
    </source>
</evidence>